<dbReference type="STRING" id="645991.Sgly_0840"/>
<dbReference type="SFLD" id="SFLDG01211">
    <property type="entry name" value="Competence_Regulatory_Protein"/>
    <property type="match status" value="1"/>
</dbReference>
<organism evidence="7 8">
    <name type="scientific">Syntrophobotulus glycolicus (strain DSM 8271 / FlGlyR)</name>
    <dbReference type="NCBI Taxonomy" id="645991"/>
    <lineage>
        <taxon>Bacteria</taxon>
        <taxon>Bacillati</taxon>
        <taxon>Bacillota</taxon>
        <taxon>Clostridia</taxon>
        <taxon>Eubacteriales</taxon>
        <taxon>Desulfitobacteriaceae</taxon>
        <taxon>Syntrophobotulus</taxon>
    </lineage>
</organism>
<dbReference type="SFLD" id="SFLDS00005">
    <property type="entry name" value="Isoprenoid_Synthase_Type_I"/>
    <property type="match status" value="1"/>
</dbReference>
<evidence type="ECO:0000256" key="2">
    <source>
        <dbReference type="ARBA" id="ARBA00006706"/>
    </source>
</evidence>
<dbReference type="HOGENOM" id="CLU_079583_0_0_9"/>
<dbReference type="OrthoDB" id="1792811at2"/>
<evidence type="ECO:0000313" key="8">
    <source>
        <dbReference type="Proteomes" id="UP000007488"/>
    </source>
</evidence>
<evidence type="ECO:0000256" key="6">
    <source>
        <dbReference type="RuleBase" id="RU004466"/>
    </source>
</evidence>
<keyword evidence="4" id="KW-0479">Metal-binding</keyword>
<dbReference type="KEGG" id="sgy:Sgly_0840"/>
<evidence type="ECO:0000256" key="5">
    <source>
        <dbReference type="ARBA" id="ARBA00022842"/>
    </source>
</evidence>
<dbReference type="CDD" id="cd00867">
    <property type="entry name" value="Trans_IPPS"/>
    <property type="match status" value="1"/>
</dbReference>
<evidence type="ECO:0000256" key="4">
    <source>
        <dbReference type="ARBA" id="ARBA00022723"/>
    </source>
</evidence>
<name>F0T1S6_SYNGF</name>
<dbReference type="InterPro" id="IPR033965">
    <property type="entry name" value="ComQ"/>
</dbReference>
<dbReference type="InterPro" id="IPR008949">
    <property type="entry name" value="Isoprenoid_synthase_dom_sf"/>
</dbReference>
<dbReference type="InterPro" id="IPR000092">
    <property type="entry name" value="Polyprenyl_synt"/>
</dbReference>
<evidence type="ECO:0000256" key="1">
    <source>
        <dbReference type="ARBA" id="ARBA00001946"/>
    </source>
</evidence>
<accession>F0T1S6</accession>
<keyword evidence="8" id="KW-1185">Reference proteome</keyword>
<dbReference type="PANTHER" id="PTHR12001">
    <property type="entry name" value="GERANYLGERANYL PYROPHOSPHATE SYNTHASE"/>
    <property type="match status" value="1"/>
</dbReference>
<dbReference type="Proteomes" id="UP000007488">
    <property type="component" value="Chromosome"/>
</dbReference>
<dbReference type="AlphaFoldDB" id="F0T1S6"/>
<gene>
    <name evidence="7" type="ordered locus">Sgly_0840</name>
</gene>
<dbReference type="SUPFAM" id="SSF48576">
    <property type="entry name" value="Terpenoid synthases"/>
    <property type="match status" value="1"/>
</dbReference>
<dbReference type="eggNOG" id="COG0142">
    <property type="taxonomic scope" value="Bacteria"/>
</dbReference>
<keyword evidence="5" id="KW-0460">Magnesium</keyword>
<dbReference type="Pfam" id="PF00348">
    <property type="entry name" value="polyprenyl_synt"/>
    <property type="match status" value="1"/>
</dbReference>
<evidence type="ECO:0000313" key="7">
    <source>
        <dbReference type="EMBL" id="ADY55190.1"/>
    </source>
</evidence>
<dbReference type="GO" id="GO:0004659">
    <property type="term" value="F:prenyltransferase activity"/>
    <property type="evidence" value="ECO:0007669"/>
    <property type="project" value="InterPro"/>
</dbReference>
<dbReference type="GO" id="GO:0046872">
    <property type="term" value="F:metal ion binding"/>
    <property type="evidence" value="ECO:0007669"/>
    <property type="project" value="UniProtKB-KW"/>
</dbReference>
<dbReference type="PANTHER" id="PTHR12001:SF69">
    <property type="entry name" value="ALL TRANS-POLYPRENYL-DIPHOSPHATE SYNTHASE PDSS1"/>
    <property type="match status" value="1"/>
</dbReference>
<keyword evidence="3 6" id="KW-0808">Transferase</keyword>
<dbReference type="EMBL" id="CP002547">
    <property type="protein sequence ID" value="ADY55190.1"/>
    <property type="molecule type" value="Genomic_DNA"/>
</dbReference>
<dbReference type="Gene3D" id="1.10.600.10">
    <property type="entry name" value="Farnesyl Diphosphate Synthase"/>
    <property type="match status" value="1"/>
</dbReference>
<dbReference type="RefSeq" id="WP_013624061.1">
    <property type="nucleotide sequence ID" value="NC_015172.1"/>
</dbReference>
<evidence type="ECO:0000256" key="3">
    <source>
        <dbReference type="ARBA" id="ARBA00022679"/>
    </source>
</evidence>
<protein>
    <submittedName>
        <fullName evidence="7">Polyprenyl synthetase</fullName>
    </submittedName>
</protein>
<comment type="cofactor">
    <cofactor evidence="1">
        <name>Mg(2+)</name>
        <dbReference type="ChEBI" id="CHEBI:18420"/>
    </cofactor>
</comment>
<proteinExistence type="inferred from homology"/>
<reference evidence="8" key="2">
    <citation type="submission" date="2011-02" db="EMBL/GenBank/DDBJ databases">
        <title>The complete genome of Syntrophobotulus glycolicus DSM 8271.</title>
        <authorList>
            <person name="Lucas S."/>
            <person name="Copeland A."/>
            <person name="Lapidus A."/>
            <person name="Bruce D."/>
            <person name="Goodwin L."/>
            <person name="Pitluck S."/>
            <person name="Kyrpides N."/>
            <person name="Mavromatis K."/>
            <person name="Pagani I."/>
            <person name="Ivanova N."/>
            <person name="Mikhailova N."/>
            <person name="Chertkov O."/>
            <person name="Held B."/>
            <person name="Detter J.C."/>
            <person name="Tapia R."/>
            <person name="Han C."/>
            <person name="Land M."/>
            <person name="Hauser L."/>
            <person name="Markowitz V."/>
            <person name="Cheng J.-F."/>
            <person name="Hugenholtz P."/>
            <person name="Woyke T."/>
            <person name="Wu D."/>
            <person name="Spring S."/>
            <person name="Schroeder M."/>
            <person name="Brambilla E."/>
            <person name="Klenk H.-P."/>
            <person name="Eisen J.A."/>
        </authorList>
    </citation>
    <scope>NUCLEOTIDE SEQUENCE [LARGE SCALE GENOMIC DNA]</scope>
    <source>
        <strain evidence="8">DSM 8271 / FlGlyR</strain>
    </source>
</reference>
<reference evidence="7 8" key="1">
    <citation type="journal article" date="2011" name="Stand. Genomic Sci.">
        <title>Complete genome sequence of Syntrophobotulus glycolicus type strain (FlGlyR).</title>
        <authorList>
            <person name="Han C."/>
            <person name="Mwirichia R."/>
            <person name="Chertkov O."/>
            <person name="Held B."/>
            <person name="Lapidus A."/>
            <person name="Nolan M."/>
            <person name="Lucas S."/>
            <person name="Hammon N."/>
            <person name="Deshpande S."/>
            <person name="Cheng J.F."/>
            <person name="Tapia R."/>
            <person name="Goodwin L."/>
            <person name="Pitluck S."/>
            <person name="Huntemann M."/>
            <person name="Liolios K."/>
            <person name="Ivanova N."/>
            <person name="Pagani I."/>
            <person name="Mavromatis K."/>
            <person name="Ovchinikova G."/>
            <person name="Pati A."/>
            <person name="Chen A."/>
            <person name="Palaniappan K."/>
            <person name="Land M."/>
            <person name="Hauser L."/>
            <person name="Brambilla E.M."/>
            <person name="Rohde M."/>
            <person name="Spring S."/>
            <person name="Sikorski J."/>
            <person name="Goker M."/>
            <person name="Woyke T."/>
            <person name="Bristow J."/>
            <person name="Eisen J.A."/>
            <person name="Markowitz V."/>
            <person name="Hugenholtz P."/>
            <person name="Kyrpides N.C."/>
            <person name="Klenk H.P."/>
            <person name="Detter J.C."/>
        </authorList>
    </citation>
    <scope>NUCLEOTIDE SEQUENCE [LARGE SCALE GENOMIC DNA]</scope>
    <source>
        <strain evidence="8">DSM 8271 / FlGlyR</strain>
    </source>
</reference>
<sequence>MQDNWAMIEQMMLQLIHDYFPTQELKKYMSEFVRYKMEGHFPFGQLVILHYQMFDGQSTDIFRAAAAVELMILSLDIFDDLQDNDNFSVPWNNIDHAIVMNIATGLLMLSTKSLEHTSFEPNKKAMGTNYLNSCVIKAINGQHIDLLNLIESEKDYIEMVRSKSGSLMASACLVGTALASENHHDVVNKYAEHLGIIAQIKNDINDIFRLDPKNDLLNKRKTLLTLYLLNLQQPQYQFVRDYFDGKTIKKELLNDRAELEEIIRKSGVLEYAQIIIRINQLQAIELIDKMSVQKEWKNKLLHYF</sequence>
<dbReference type="GO" id="GO:0008299">
    <property type="term" value="P:isoprenoid biosynthetic process"/>
    <property type="evidence" value="ECO:0007669"/>
    <property type="project" value="InterPro"/>
</dbReference>
<comment type="similarity">
    <text evidence="2 6">Belongs to the FPP/GGPP synthase family.</text>
</comment>